<gene>
    <name evidence="2" type="ORF">AC482_03930</name>
</gene>
<name>A0A0M0BPD2_9ARCH</name>
<dbReference type="EMBL" id="LFWZ01000032">
    <property type="protein sequence ID" value="KON30418.1"/>
    <property type="molecule type" value="Genomic_DNA"/>
</dbReference>
<dbReference type="SUPFAM" id="SSF89550">
    <property type="entry name" value="PHP domain-like"/>
    <property type="match status" value="1"/>
</dbReference>
<dbReference type="InterPro" id="IPR016195">
    <property type="entry name" value="Pol/histidinol_Pase-like"/>
</dbReference>
<proteinExistence type="predicted"/>
<dbReference type="Pfam" id="PF01876">
    <property type="entry name" value="RNase_P_p30"/>
    <property type="match status" value="1"/>
</dbReference>
<dbReference type="InterPro" id="IPR002738">
    <property type="entry name" value="RNase_P_p30"/>
</dbReference>
<evidence type="ECO:0000313" key="3">
    <source>
        <dbReference type="Proteomes" id="UP000037210"/>
    </source>
</evidence>
<dbReference type="AlphaFoldDB" id="A0A0M0BPD2"/>
<protein>
    <submittedName>
        <fullName evidence="2">Uncharacterized protein</fullName>
    </submittedName>
</protein>
<organism evidence="2 3">
    <name type="scientific">miscellaneous Crenarchaeota group-15 archaeon DG-45</name>
    <dbReference type="NCBI Taxonomy" id="1685127"/>
    <lineage>
        <taxon>Archaea</taxon>
        <taxon>Candidatus Bathyarchaeota</taxon>
        <taxon>MCG-15</taxon>
    </lineage>
</organism>
<sequence length="225" mass="24082">MDEFSSMLSLAAEMGYSGVAVASERVLPEPLRGLCSELGLDLISRVDLRPRSAGELTDRLRRVRRRFELVAVDCRSKAVARQAAKDRRVDLLDFPASPSARARVWFDRQEATLASGANCAYEINASDLLGLGPAACAGLLSIVGREVENARRRGVPVVVSSGADSLLLMREPRGLAALLDPVGVGAREGLDMVSRVPAGVVEANRSKLSAGFIEPGVRLVEGDDR</sequence>
<dbReference type="GO" id="GO:0008033">
    <property type="term" value="P:tRNA processing"/>
    <property type="evidence" value="ECO:0007669"/>
    <property type="project" value="UniProtKB-KW"/>
</dbReference>
<reference evidence="2 3" key="1">
    <citation type="submission" date="2015-06" db="EMBL/GenBank/DDBJ databases">
        <title>New insights into the roles of widespread benthic archaea in carbon and nitrogen cycling.</title>
        <authorList>
            <person name="Lazar C.S."/>
            <person name="Baker B.J."/>
            <person name="Seitz K.W."/>
            <person name="Hyde A.S."/>
            <person name="Dick G.J."/>
            <person name="Hinrichs K.-U."/>
            <person name="Teske A.P."/>
        </authorList>
    </citation>
    <scope>NUCLEOTIDE SEQUENCE [LARGE SCALE GENOMIC DNA]</scope>
    <source>
        <strain evidence="2">DG-45</strain>
    </source>
</reference>
<comment type="caution">
    <text evidence="2">The sequence shown here is derived from an EMBL/GenBank/DDBJ whole genome shotgun (WGS) entry which is preliminary data.</text>
</comment>
<evidence type="ECO:0000256" key="1">
    <source>
        <dbReference type="ARBA" id="ARBA00022694"/>
    </source>
</evidence>
<dbReference type="Gene3D" id="3.20.20.140">
    <property type="entry name" value="Metal-dependent hydrolases"/>
    <property type="match status" value="1"/>
</dbReference>
<dbReference type="Proteomes" id="UP000037210">
    <property type="component" value="Unassembled WGS sequence"/>
</dbReference>
<accession>A0A0M0BPD2</accession>
<keyword evidence="1" id="KW-0819">tRNA processing</keyword>
<evidence type="ECO:0000313" key="2">
    <source>
        <dbReference type="EMBL" id="KON30418.1"/>
    </source>
</evidence>